<sequence>MWSHEKHNLSEPTLFHLEEDSVNQDMEYHQVTIPFDTAGYENAEQTPTPTKLIANNYFLNPDGASYSQTSPELAVTSYVDPILLTTSGHPTNALGCNSTQTISNQGTHTTYRVEVLGLHEQIRDFPIIIGNDRSARNRSLCRGHKMIERK</sequence>
<dbReference type="EMBL" id="BSYA01000043">
    <property type="protein sequence ID" value="GMG28265.1"/>
    <property type="molecule type" value="Genomic_DNA"/>
</dbReference>
<evidence type="ECO:0000313" key="1">
    <source>
        <dbReference type="EMBL" id="GMG28265.1"/>
    </source>
</evidence>
<accession>A0AAN4YJQ4</accession>
<dbReference type="Proteomes" id="UP001165205">
    <property type="component" value="Unassembled WGS sequence"/>
</dbReference>
<reference evidence="1" key="1">
    <citation type="submission" date="2023-04" db="EMBL/GenBank/DDBJ databases">
        <title>Aspergillus oryzae NBRC 4228.</title>
        <authorList>
            <person name="Ichikawa N."/>
            <person name="Sato H."/>
            <person name="Tonouchi N."/>
        </authorList>
    </citation>
    <scope>NUCLEOTIDE SEQUENCE</scope>
    <source>
        <strain evidence="1">NBRC 4228</strain>
    </source>
</reference>
<protein>
    <submittedName>
        <fullName evidence="1">Unnamed protein product</fullName>
    </submittedName>
</protein>
<dbReference type="AlphaFoldDB" id="A0AAN4YJQ4"/>
<proteinExistence type="predicted"/>
<evidence type="ECO:0000313" key="2">
    <source>
        <dbReference type="Proteomes" id="UP001165205"/>
    </source>
</evidence>
<gene>
    <name evidence="1" type="ORF">Aory04_000472700</name>
</gene>
<comment type="caution">
    <text evidence="1">The sequence shown here is derived from an EMBL/GenBank/DDBJ whole genome shotgun (WGS) entry which is preliminary data.</text>
</comment>
<name>A0AAN4YJQ4_ASPOZ</name>
<organism evidence="1 2">
    <name type="scientific">Aspergillus oryzae</name>
    <name type="common">Yellow koji mold</name>
    <dbReference type="NCBI Taxonomy" id="5062"/>
    <lineage>
        <taxon>Eukaryota</taxon>
        <taxon>Fungi</taxon>
        <taxon>Dikarya</taxon>
        <taxon>Ascomycota</taxon>
        <taxon>Pezizomycotina</taxon>
        <taxon>Eurotiomycetes</taxon>
        <taxon>Eurotiomycetidae</taxon>
        <taxon>Eurotiales</taxon>
        <taxon>Aspergillaceae</taxon>
        <taxon>Aspergillus</taxon>
        <taxon>Aspergillus subgen. Circumdati</taxon>
    </lineage>
</organism>